<keyword evidence="4" id="KW-0812">Transmembrane</keyword>
<proteinExistence type="predicted"/>
<dbReference type="Proteomes" id="UP000475582">
    <property type="component" value="Unassembled WGS sequence"/>
</dbReference>
<protein>
    <submittedName>
        <fullName evidence="6">Helix-turn-helix domain-containing protein</fullName>
    </submittedName>
</protein>
<dbReference type="PANTHER" id="PTHR43280:SF27">
    <property type="entry name" value="TRANSCRIPTIONAL REGULATOR MTLR"/>
    <property type="match status" value="1"/>
</dbReference>
<reference evidence="6 7" key="1">
    <citation type="submission" date="2019-11" db="EMBL/GenBank/DDBJ databases">
        <title>Type strains purchased from KCTC, JCM and DSMZ.</title>
        <authorList>
            <person name="Lu H."/>
        </authorList>
    </citation>
    <scope>NUCLEOTIDE SEQUENCE [LARGE SCALE GENOMIC DNA]</scope>
    <source>
        <strain evidence="6 7">KCTC 22382</strain>
    </source>
</reference>
<keyword evidence="3" id="KW-0804">Transcription</keyword>
<keyword evidence="4" id="KW-0472">Membrane</keyword>
<keyword evidence="1" id="KW-0805">Transcription regulation</keyword>
<dbReference type="InterPro" id="IPR020449">
    <property type="entry name" value="Tscrpt_reg_AraC-type_HTH"/>
</dbReference>
<accession>A0A6L6PF33</accession>
<name>A0A6L6PF33_9BURK</name>
<evidence type="ECO:0000256" key="4">
    <source>
        <dbReference type="SAM" id="Phobius"/>
    </source>
</evidence>
<dbReference type="PANTHER" id="PTHR43280">
    <property type="entry name" value="ARAC-FAMILY TRANSCRIPTIONAL REGULATOR"/>
    <property type="match status" value="1"/>
</dbReference>
<dbReference type="OrthoDB" id="8737325at2"/>
<evidence type="ECO:0000313" key="7">
    <source>
        <dbReference type="Proteomes" id="UP000475582"/>
    </source>
</evidence>
<evidence type="ECO:0000313" key="6">
    <source>
        <dbReference type="EMBL" id="MTV37716.1"/>
    </source>
</evidence>
<dbReference type="Gene3D" id="1.10.10.60">
    <property type="entry name" value="Homeodomain-like"/>
    <property type="match status" value="2"/>
</dbReference>
<dbReference type="PRINTS" id="PR00032">
    <property type="entry name" value="HTHARAC"/>
</dbReference>
<dbReference type="GO" id="GO:0043565">
    <property type="term" value="F:sequence-specific DNA binding"/>
    <property type="evidence" value="ECO:0007669"/>
    <property type="project" value="InterPro"/>
</dbReference>
<evidence type="ECO:0000259" key="5">
    <source>
        <dbReference type="PROSITE" id="PS01124"/>
    </source>
</evidence>
<keyword evidence="4" id="KW-1133">Transmembrane helix</keyword>
<evidence type="ECO:0000256" key="2">
    <source>
        <dbReference type="ARBA" id="ARBA00023125"/>
    </source>
</evidence>
<comment type="caution">
    <text evidence="6">The sequence shown here is derived from an EMBL/GenBank/DDBJ whole genome shotgun (WGS) entry which is preliminary data.</text>
</comment>
<dbReference type="GO" id="GO:0003700">
    <property type="term" value="F:DNA-binding transcription factor activity"/>
    <property type="evidence" value="ECO:0007669"/>
    <property type="project" value="InterPro"/>
</dbReference>
<dbReference type="EMBL" id="WNKY01000007">
    <property type="protein sequence ID" value="MTV37716.1"/>
    <property type="molecule type" value="Genomic_DNA"/>
</dbReference>
<keyword evidence="7" id="KW-1185">Reference proteome</keyword>
<evidence type="ECO:0000256" key="3">
    <source>
        <dbReference type="ARBA" id="ARBA00023163"/>
    </source>
</evidence>
<dbReference type="InterPro" id="IPR018060">
    <property type="entry name" value="HTH_AraC"/>
</dbReference>
<dbReference type="AlphaFoldDB" id="A0A6L6PF33"/>
<feature type="domain" description="HTH araC/xylS-type" evidence="5">
    <location>
        <begin position="279"/>
        <end position="379"/>
    </location>
</feature>
<dbReference type="PROSITE" id="PS01124">
    <property type="entry name" value="HTH_ARAC_FAMILY_2"/>
    <property type="match status" value="1"/>
</dbReference>
<dbReference type="Pfam" id="PF12833">
    <property type="entry name" value="HTH_18"/>
    <property type="match status" value="1"/>
</dbReference>
<dbReference type="InterPro" id="IPR018062">
    <property type="entry name" value="HTH_AraC-typ_CS"/>
</dbReference>
<dbReference type="PROSITE" id="PS00041">
    <property type="entry name" value="HTH_ARAC_FAMILY_1"/>
    <property type="match status" value="1"/>
</dbReference>
<dbReference type="SUPFAM" id="SSF46689">
    <property type="entry name" value="Homeodomain-like"/>
    <property type="match status" value="1"/>
</dbReference>
<dbReference type="SMART" id="SM00342">
    <property type="entry name" value="HTH_ARAC"/>
    <property type="match status" value="1"/>
</dbReference>
<feature type="transmembrane region" description="Helical" evidence="4">
    <location>
        <begin position="221"/>
        <end position="242"/>
    </location>
</feature>
<evidence type="ECO:0000256" key="1">
    <source>
        <dbReference type="ARBA" id="ARBA00023015"/>
    </source>
</evidence>
<sequence>MYEFYKKALIACLCLLVASLLLSYFCLAQSYLHLPMLPMQDSPLPWRPVPGWNVRPGGPVALHIQDDPQRLRYEFDIAKSADPPFVAVDLAFRDRKGKPVQVDLSRYSALSLRVKCAPANTLSFSVFTFQRVVKGREYLNDRPSSAYFSCNKSESRVEIDLTRLETPHWWFLMVNLDLSRQAYKLDKVSKIAIGSTFQSPLGTPSAVEVSELELEGRDYRYLTALAVMLCLAWGGFGLWFFLRHTRVLTEDVRGRLQKDLPFVAYQQLSLEPHRDREKTAILQFIGSKYADPGLELDTVVEQTGVNRTKVGELLKAELGYTFSGYVNKLRLTEAARLLAEKESAAVAEIAYSVGYGNVSYFNKLFKEEYGCTPKAFRDACKRGGATVEEGMEQG</sequence>
<keyword evidence="2" id="KW-0238">DNA-binding</keyword>
<gene>
    <name evidence="6" type="ORF">GM676_08970</name>
</gene>
<organism evidence="6 7">
    <name type="scientific">Duganella radicis</name>
    <dbReference type="NCBI Taxonomy" id="551988"/>
    <lineage>
        <taxon>Bacteria</taxon>
        <taxon>Pseudomonadati</taxon>
        <taxon>Pseudomonadota</taxon>
        <taxon>Betaproteobacteria</taxon>
        <taxon>Burkholderiales</taxon>
        <taxon>Oxalobacteraceae</taxon>
        <taxon>Telluria group</taxon>
        <taxon>Duganella</taxon>
    </lineage>
</organism>
<dbReference type="InterPro" id="IPR009057">
    <property type="entry name" value="Homeodomain-like_sf"/>
</dbReference>